<dbReference type="GO" id="GO:0004674">
    <property type="term" value="F:protein serine/threonine kinase activity"/>
    <property type="evidence" value="ECO:0007669"/>
    <property type="project" value="UniProtKB-KW"/>
</dbReference>
<accession>A0A7J6MD41</accession>
<dbReference type="InterPro" id="IPR015940">
    <property type="entry name" value="UBA"/>
</dbReference>
<evidence type="ECO:0000256" key="6">
    <source>
        <dbReference type="ARBA" id="ARBA00022840"/>
    </source>
</evidence>
<dbReference type="GO" id="GO:0005524">
    <property type="term" value="F:ATP binding"/>
    <property type="evidence" value="ECO:0007669"/>
    <property type="project" value="UniProtKB-KW"/>
</dbReference>
<proteinExistence type="predicted"/>
<keyword evidence="6" id="KW-0067">ATP-binding</keyword>
<reference evidence="9 10" key="1">
    <citation type="submission" date="2020-04" db="EMBL/GenBank/DDBJ databases">
        <title>Perkinsus chesapeaki whole genome sequence.</title>
        <authorList>
            <person name="Bogema D.R."/>
        </authorList>
    </citation>
    <scope>NUCLEOTIDE SEQUENCE [LARGE SCALE GENOMIC DNA]</scope>
    <source>
        <strain evidence="9">ATCC PRA-425</strain>
    </source>
</reference>
<protein>
    <recommendedName>
        <fullName evidence="11">Protein kinase domain-containing protein</fullName>
    </recommendedName>
</protein>
<evidence type="ECO:0000256" key="3">
    <source>
        <dbReference type="ARBA" id="ARBA00022679"/>
    </source>
</evidence>
<keyword evidence="5" id="KW-0418">Kinase</keyword>
<evidence type="ECO:0000313" key="10">
    <source>
        <dbReference type="Proteomes" id="UP000591131"/>
    </source>
</evidence>
<dbReference type="PROSITE" id="PS00108">
    <property type="entry name" value="PROTEIN_KINASE_ST"/>
    <property type="match status" value="1"/>
</dbReference>
<evidence type="ECO:0000256" key="4">
    <source>
        <dbReference type="ARBA" id="ARBA00022741"/>
    </source>
</evidence>
<dbReference type="PANTHER" id="PTHR24346:SF82">
    <property type="entry name" value="KP78A-RELATED"/>
    <property type="match status" value="1"/>
</dbReference>
<evidence type="ECO:0000256" key="5">
    <source>
        <dbReference type="ARBA" id="ARBA00022777"/>
    </source>
</evidence>
<dbReference type="CDD" id="cd14003">
    <property type="entry name" value="STKc_AMPK-like"/>
    <property type="match status" value="1"/>
</dbReference>
<dbReference type="PROSITE" id="PS50030">
    <property type="entry name" value="UBA"/>
    <property type="match status" value="1"/>
</dbReference>
<dbReference type="Pfam" id="PF00069">
    <property type="entry name" value="Pkinase"/>
    <property type="match status" value="1"/>
</dbReference>
<keyword evidence="4" id="KW-0547">Nucleotide-binding</keyword>
<dbReference type="GO" id="GO:0035556">
    <property type="term" value="P:intracellular signal transduction"/>
    <property type="evidence" value="ECO:0007669"/>
    <property type="project" value="TreeGrafter"/>
</dbReference>
<dbReference type="InterPro" id="IPR008271">
    <property type="entry name" value="Ser/Thr_kinase_AS"/>
</dbReference>
<dbReference type="PROSITE" id="PS50011">
    <property type="entry name" value="PROTEIN_KINASE_DOM"/>
    <property type="match status" value="1"/>
</dbReference>
<evidence type="ECO:0000313" key="9">
    <source>
        <dbReference type="EMBL" id="KAF4669317.1"/>
    </source>
</evidence>
<evidence type="ECO:0000259" key="8">
    <source>
        <dbReference type="PROSITE" id="PS50030"/>
    </source>
</evidence>
<feature type="domain" description="UBA" evidence="8">
    <location>
        <begin position="281"/>
        <end position="321"/>
    </location>
</feature>
<evidence type="ECO:0000256" key="2">
    <source>
        <dbReference type="ARBA" id="ARBA00022527"/>
    </source>
</evidence>
<evidence type="ECO:0000259" key="7">
    <source>
        <dbReference type="PROSITE" id="PS50011"/>
    </source>
</evidence>
<dbReference type="OrthoDB" id="193931at2759"/>
<dbReference type="GO" id="GO:0005737">
    <property type="term" value="C:cytoplasm"/>
    <property type="evidence" value="ECO:0007669"/>
    <property type="project" value="TreeGrafter"/>
</dbReference>
<dbReference type="Proteomes" id="UP000591131">
    <property type="component" value="Unassembled WGS sequence"/>
</dbReference>
<organism evidence="9 10">
    <name type="scientific">Perkinsus chesapeaki</name>
    <name type="common">Clam parasite</name>
    <name type="synonym">Perkinsus andrewsi</name>
    <dbReference type="NCBI Taxonomy" id="330153"/>
    <lineage>
        <taxon>Eukaryota</taxon>
        <taxon>Sar</taxon>
        <taxon>Alveolata</taxon>
        <taxon>Perkinsozoa</taxon>
        <taxon>Perkinsea</taxon>
        <taxon>Perkinsida</taxon>
        <taxon>Perkinsidae</taxon>
        <taxon>Perkinsus</taxon>
    </lineage>
</organism>
<name>A0A7J6MD41_PERCH</name>
<dbReference type="SMART" id="SM00220">
    <property type="entry name" value="S_TKc"/>
    <property type="match status" value="1"/>
</dbReference>
<dbReference type="InterPro" id="IPR000719">
    <property type="entry name" value="Prot_kinase_dom"/>
</dbReference>
<dbReference type="InterPro" id="IPR011009">
    <property type="entry name" value="Kinase-like_dom_sf"/>
</dbReference>
<dbReference type="AlphaFoldDB" id="A0A7J6MD41"/>
<sequence length="434" mass="48438">EKVAIKILEKDKILTPGDIERVTRELRILRSLRRSPHVVQLFEIMETPREIFMVMEYASGGELFDYIVDKGRICESEACKFLRQIVCGVRHIHRNNVVHRDLKPENLLLDKDNNIRIADFGLSNFFLPGQPLRTACGSPCYAPPEMVAGLPYNPIKCDVWSVGIILYAMICGHLPFEDQNTGRLYKKILNGSFEVPSRNRTSPEVRQLIFRMLTSNPNERPSFETLLKTDPFLRGQFASPIVDPASSKLLLPPGTPADHCGVRGCRLCEYARQHSDYYTGQFDEEVLAELGTLGFPPNDVIQNLINGRKNHATTAYHLLCSKRFREGPPHLYALSSAFGIPQIPPGIVQTPANKQRVGAIARALLSPRWEARVKPIASPVMATARVNLSPPMTARTVAGHHSPHFAVFPTKVVVSQTPRVCLNPNIQGNVAAGK</sequence>
<keyword evidence="3" id="KW-0808">Transferase</keyword>
<comment type="subunit">
    <text evidence="1">Monomer.</text>
</comment>
<evidence type="ECO:0008006" key="11">
    <source>
        <dbReference type="Google" id="ProtNLM"/>
    </source>
</evidence>
<feature type="domain" description="Protein kinase" evidence="7">
    <location>
        <begin position="1"/>
        <end position="233"/>
    </location>
</feature>
<keyword evidence="2" id="KW-0723">Serine/threonine-protein kinase</keyword>
<dbReference type="EMBL" id="JAAPAO010000173">
    <property type="protein sequence ID" value="KAF4669317.1"/>
    <property type="molecule type" value="Genomic_DNA"/>
</dbReference>
<keyword evidence="10" id="KW-1185">Reference proteome</keyword>
<dbReference type="FunFam" id="1.10.510.10:FF:000571">
    <property type="entry name" value="Maternal embryonic leucine zipper kinase"/>
    <property type="match status" value="1"/>
</dbReference>
<gene>
    <name evidence="9" type="ORF">FOL47_002621</name>
</gene>
<dbReference type="SUPFAM" id="SSF56112">
    <property type="entry name" value="Protein kinase-like (PK-like)"/>
    <property type="match status" value="1"/>
</dbReference>
<evidence type="ECO:0000256" key="1">
    <source>
        <dbReference type="ARBA" id="ARBA00011245"/>
    </source>
</evidence>
<feature type="non-terminal residue" evidence="9">
    <location>
        <position position="434"/>
    </location>
</feature>
<comment type="caution">
    <text evidence="9">The sequence shown here is derived from an EMBL/GenBank/DDBJ whole genome shotgun (WGS) entry which is preliminary data.</text>
</comment>
<dbReference type="Gene3D" id="1.10.510.10">
    <property type="entry name" value="Transferase(Phosphotransferase) domain 1"/>
    <property type="match status" value="1"/>
</dbReference>
<dbReference type="PANTHER" id="PTHR24346">
    <property type="entry name" value="MAP/MICROTUBULE AFFINITY-REGULATING KINASE"/>
    <property type="match status" value="1"/>
</dbReference>